<dbReference type="SMART" id="SM00941">
    <property type="entry name" value="PYNP_C"/>
    <property type="match status" value="1"/>
</dbReference>
<dbReference type="Gene3D" id="3.40.1030.10">
    <property type="entry name" value="Nucleoside phosphorylase/phosphoribosyltransferase catalytic domain"/>
    <property type="match status" value="1"/>
</dbReference>
<dbReference type="GO" id="GO:0009032">
    <property type="term" value="F:thymidine phosphorylase activity"/>
    <property type="evidence" value="ECO:0007669"/>
    <property type="project" value="UniProtKB-UniRule"/>
</dbReference>
<organism evidence="7">
    <name type="scientific">Arion vulgaris</name>
    <dbReference type="NCBI Taxonomy" id="1028688"/>
    <lineage>
        <taxon>Eukaryota</taxon>
        <taxon>Metazoa</taxon>
        <taxon>Spiralia</taxon>
        <taxon>Lophotrochozoa</taxon>
        <taxon>Mollusca</taxon>
        <taxon>Gastropoda</taxon>
        <taxon>Heterobranchia</taxon>
        <taxon>Euthyneura</taxon>
        <taxon>Panpulmonata</taxon>
        <taxon>Eupulmonata</taxon>
        <taxon>Stylommatophora</taxon>
        <taxon>Helicina</taxon>
        <taxon>Arionoidea</taxon>
        <taxon>Arionidae</taxon>
        <taxon>Arion</taxon>
    </lineage>
</organism>
<dbReference type="Pfam" id="PF00591">
    <property type="entry name" value="Glycos_transf_3"/>
    <property type="match status" value="1"/>
</dbReference>
<protein>
    <recommendedName>
        <fullName evidence="5">Thymidine phosphorylase</fullName>
        <shortName evidence="5">TP</shortName>
        <ecNumber evidence="5">2.4.2.4</ecNumber>
    </recommendedName>
    <alternativeName>
        <fullName evidence="5">TdRPase</fullName>
    </alternativeName>
</protein>
<dbReference type="GO" id="GO:0004645">
    <property type="term" value="F:1,4-alpha-oligoglucan phosphorylase activity"/>
    <property type="evidence" value="ECO:0007669"/>
    <property type="project" value="InterPro"/>
</dbReference>
<comment type="pathway">
    <text evidence="5">Pyrimidine metabolism; dTMP biosynthesis via salvage pathway; dTMP from thymine: step 1/2.</text>
</comment>
<dbReference type="GO" id="GO:0005829">
    <property type="term" value="C:cytosol"/>
    <property type="evidence" value="ECO:0007669"/>
    <property type="project" value="TreeGrafter"/>
</dbReference>
<dbReference type="InterPro" id="IPR000053">
    <property type="entry name" value="Thymidine/pyrmidine_PPase"/>
</dbReference>
<evidence type="ECO:0000259" key="6">
    <source>
        <dbReference type="SMART" id="SM00941"/>
    </source>
</evidence>
<dbReference type="SUPFAM" id="SSF47648">
    <property type="entry name" value="Nucleoside phosphorylase/phosphoribosyltransferase N-terminal domain"/>
    <property type="match status" value="1"/>
</dbReference>
<dbReference type="InterPro" id="IPR000312">
    <property type="entry name" value="Glycosyl_Trfase_fam3"/>
</dbReference>
<comment type="function">
    <text evidence="5">Catalyzes the reversible phosphorolysis of thymidine. The produced molecules are then utilized as carbon and energy sources or in the rescue of pyrimidine bases for nucleotide synthesis.</text>
</comment>
<dbReference type="InterPro" id="IPR017872">
    <property type="entry name" value="Pyrmidine_PPase_CS"/>
</dbReference>
<dbReference type="PROSITE" id="PS00647">
    <property type="entry name" value="THYMID_PHOSPHORYLASE"/>
    <property type="match status" value="1"/>
</dbReference>
<dbReference type="NCBIfam" id="TIGR02644">
    <property type="entry name" value="Y_phosphoryl"/>
    <property type="match status" value="1"/>
</dbReference>
<dbReference type="Pfam" id="PF02885">
    <property type="entry name" value="Glycos_trans_3N"/>
    <property type="match status" value="1"/>
</dbReference>
<comment type="similarity">
    <text evidence="1 5">Belongs to the thymidine/pyrimidine-nucleoside phosphorylase family.</text>
</comment>
<sequence length="446" mass="47763">MSTVSYPELISKKRDGNELTDEEIGVFVKGVVTKSMTDSQIGAMLMAIYLKNLSERETSTLTRDMMNSGATLTWPAEWSGCLVDKHSTGGVGDKVSLVLAPALAALNLKVPMISGRGLAHTGGTLDKLESIPGFNASLSHAEIINVLSEVGCFIAGQTEDICPADKRIYSIRDVTSTVSHLGLITSSIVSKKAAENISALVLDVKTGRGAFFEDESKALELARSMVSCSKSLGISTVALLTDMDSPIGNMVGNALEVMESIQCLQGNGPEDLLNLVLDLGSHLLHTSKIVTDVEEGRNRLRSKILDGSALSKFCAMLKGQGVAADVADDICNPQINIWTMLTPSINRTDFYCLIDGYVKRIDAMDIAIVTHKLGGGRNVAGEKINWAVGVELLVDIGDKVIKGQAWVTVHHDSAISDTIKDQLEMALVLVDVPVKPRGSRTRLVVN</sequence>
<dbReference type="EC" id="2.4.2.4" evidence="5"/>
<dbReference type="Gene3D" id="1.20.970.10">
    <property type="entry name" value="Transferase, Pyrimidine Nucleoside Phosphorylase, Chain C"/>
    <property type="match status" value="1"/>
</dbReference>
<dbReference type="SUPFAM" id="SSF54680">
    <property type="entry name" value="Pyrimidine nucleoside phosphorylase C-terminal domain"/>
    <property type="match status" value="1"/>
</dbReference>
<dbReference type="EMBL" id="HACG01030086">
    <property type="protein sequence ID" value="CEK76951.1"/>
    <property type="molecule type" value="Transcribed_RNA"/>
</dbReference>
<proteinExistence type="inferred from homology"/>
<evidence type="ECO:0000313" key="7">
    <source>
        <dbReference type="EMBL" id="CEK76951.1"/>
    </source>
</evidence>
<dbReference type="InterPro" id="IPR036320">
    <property type="entry name" value="Glycosyl_Trfase_fam3_N_dom_sf"/>
</dbReference>
<dbReference type="PANTHER" id="PTHR10515:SF0">
    <property type="entry name" value="THYMIDINE PHOSPHORYLASE"/>
    <property type="match status" value="1"/>
</dbReference>
<dbReference type="Gene3D" id="3.90.1170.30">
    <property type="entry name" value="Pyrimidine nucleoside phosphorylase-like, C-terminal domain"/>
    <property type="match status" value="1"/>
</dbReference>
<feature type="domain" description="Pyrimidine nucleoside phosphorylase C-terminal" evidence="6">
    <location>
        <begin position="357"/>
        <end position="430"/>
    </location>
</feature>
<dbReference type="GO" id="GO:0006206">
    <property type="term" value="P:pyrimidine nucleobase metabolic process"/>
    <property type="evidence" value="ECO:0007669"/>
    <property type="project" value="InterPro"/>
</dbReference>
<dbReference type="SUPFAM" id="SSF52418">
    <property type="entry name" value="Nucleoside phosphorylase/phosphoribosyltransferase catalytic domain"/>
    <property type="match status" value="1"/>
</dbReference>
<dbReference type="AlphaFoldDB" id="A0A0B7AAE2"/>
<comment type="catalytic activity">
    <reaction evidence="5">
        <text>thymidine + phosphate = 2-deoxy-alpha-D-ribose 1-phosphate + thymine</text>
        <dbReference type="Rhea" id="RHEA:16037"/>
        <dbReference type="ChEBI" id="CHEBI:17748"/>
        <dbReference type="ChEBI" id="CHEBI:17821"/>
        <dbReference type="ChEBI" id="CHEBI:43474"/>
        <dbReference type="ChEBI" id="CHEBI:57259"/>
        <dbReference type="EC" id="2.4.2.4"/>
    </reaction>
</comment>
<dbReference type="Pfam" id="PF07831">
    <property type="entry name" value="PYNP_C"/>
    <property type="match status" value="1"/>
</dbReference>
<dbReference type="PANTHER" id="PTHR10515">
    <property type="entry name" value="THYMIDINE PHOSPHORYLASE"/>
    <property type="match status" value="1"/>
</dbReference>
<dbReference type="InterPro" id="IPR017459">
    <property type="entry name" value="Glycosyl_Trfase_fam3_N_dom"/>
</dbReference>
<comment type="subunit">
    <text evidence="2 5">Homodimer.</text>
</comment>
<dbReference type="FunFam" id="3.40.1030.10:FF:000003">
    <property type="entry name" value="Pyrimidine-nucleoside phosphorylase"/>
    <property type="match status" value="1"/>
</dbReference>
<dbReference type="InterPro" id="IPR013102">
    <property type="entry name" value="PYNP_C"/>
</dbReference>
<evidence type="ECO:0000256" key="2">
    <source>
        <dbReference type="ARBA" id="ARBA00011738"/>
    </source>
</evidence>
<dbReference type="PIRSF" id="PIRSF000478">
    <property type="entry name" value="TP_PyNP"/>
    <property type="match status" value="1"/>
</dbReference>
<accession>A0A0B7AAE2</accession>
<name>A0A0B7AAE2_9EUPU</name>
<dbReference type="NCBIfam" id="NF004490">
    <property type="entry name" value="PRK05820.1"/>
    <property type="match status" value="1"/>
</dbReference>
<evidence type="ECO:0000256" key="3">
    <source>
        <dbReference type="ARBA" id="ARBA00022676"/>
    </source>
</evidence>
<dbReference type="UniPathway" id="UPA00578">
    <property type="reaction ID" value="UER00638"/>
</dbReference>
<keyword evidence="4 5" id="KW-0808">Transferase</keyword>
<keyword evidence="3 5" id="KW-0328">Glycosyltransferase</keyword>
<evidence type="ECO:0000256" key="1">
    <source>
        <dbReference type="ARBA" id="ARBA00006915"/>
    </source>
</evidence>
<dbReference type="InterPro" id="IPR036566">
    <property type="entry name" value="PYNP-like_C_sf"/>
</dbReference>
<reference evidence="7" key="1">
    <citation type="submission" date="2014-12" db="EMBL/GenBank/DDBJ databases">
        <title>Insight into the proteome of Arion vulgaris.</title>
        <authorList>
            <person name="Aradska J."/>
            <person name="Bulat T."/>
            <person name="Smidak R."/>
            <person name="Sarate P."/>
            <person name="Gangsoo J."/>
            <person name="Sialana F."/>
            <person name="Bilban M."/>
            <person name="Lubec G."/>
        </authorList>
    </citation>
    <scope>NUCLEOTIDE SEQUENCE</scope>
    <source>
        <tissue evidence="7">Skin</tissue>
    </source>
</reference>
<dbReference type="GO" id="GO:0006213">
    <property type="term" value="P:pyrimidine nucleoside metabolic process"/>
    <property type="evidence" value="ECO:0007669"/>
    <property type="project" value="UniProtKB-UniRule"/>
</dbReference>
<evidence type="ECO:0000256" key="4">
    <source>
        <dbReference type="ARBA" id="ARBA00022679"/>
    </source>
</evidence>
<dbReference type="InterPro" id="IPR035902">
    <property type="entry name" value="Nuc_phospho_transferase"/>
</dbReference>
<dbReference type="InterPro" id="IPR018090">
    <property type="entry name" value="Pyrmidine_PPas_bac/euk"/>
</dbReference>
<evidence type="ECO:0000256" key="5">
    <source>
        <dbReference type="PIRNR" id="PIRNR000478"/>
    </source>
</evidence>
<gene>
    <name evidence="7" type="primary">ORF102287</name>
</gene>